<keyword evidence="1" id="KW-1133">Transmembrane helix</keyword>
<keyword evidence="3" id="KW-1185">Reference proteome</keyword>
<keyword evidence="1" id="KW-0812">Transmembrane</keyword>
<organism evidence="2 3">
    <name type="scientific">Celeribacter baekdonensis B30</name>
    <dbReference type="NCBI Taxonomy" id="1208323"/>
    <lineage>
        <taxon>Bacteria</taxon>
        <taxon>Pseudomonadati</taxon>
        <taxon>Pseudomonadota</taxon>
        <taxon>Alphaproteobacteria</taxon>
        <taxon>Rhodobacterales</taxon>
        <taxon>Roseobacteraceae</taxon>
        <taxon>Celeribacter</taxon>
    </lineage>
</organism>
<dbReference type="PATRIC" id="fig|1208323.3.peg.2457"/>
<accession>K2J732</accession>
<evidence type="ECO:0000256" key="1">
    <source>
        <dbReference type="SAM" id="Phobius"/>
    </source>
</evidence>
<gene>
    <name evidence="2" type="ORF">B30_11877</name>
</gene>
<feature type="transmembrane region" description="Helical" evidence="1">
    <location>
        <begin position="6"/>
        <end position="24"/>
    </location>
</feature>
<dbReference type="EMBL" id="AMRK01000006">
    <property type="protein sequence ID" value="EKE70697.1"/>
    <property type="molecule type" value="Genomic_DNA"/>
</dbReference>
<evidence type="ECO:0000313" key="2">
    <source>
        <dbReference type="EMBL" id="EKE70697.1"/>
    </source>
</evidence>
<evidence type="ECO:0000313" key="3">
    <source>
        <dbReference type="Proteomes" id="UP000006762"/>
    </source>
</evidence>
<dbReference type="STRING" id="1208323.B30_11877"/>
<keyword evidence="1" id="KW-0472">Membrane</keyword>
<comment type="caution">
    <text evidence="2">The sequence shown here is derived from an EMBL/GenBank/DDBJ whole genome shotgun (WGS) entry which is preliminary data.</text>
</comment>
<dbReference type="Proteomes" id="UP000006762">
    <property type="component" value="Unassembled WGS sequence"/>
</dbReference>
<proteinExistence type="predicted"/>
<protein>
    <submittedName>
        <fullName evidence="2">Uncharacterized protein</fullName>
    </submittedName>
</protein>
<sequence length="55" mass="6172">MVFKIITVFLIFMMVLAIFGRLRFPGQDKLKDMKCPRCGRYKIGKGACACGKGGR</sequence>
<dbReference type="eggNOG" id="ENOG5033BKE">
    <property type="taxonomic scope" value="Bacteria"/>
</dbReference>
<reference evidence="2 3" key="1">
    <citation type="submission" date="2012-09" db="EMBL/GenBank/DDBJ databases">
        <title>Celeribacter baekdonensis B30 Genome Sequencing.</title>
        <authorList>
            <person name="Wang W."/>
        </authorList>
    </citation>
    <scope>NUCLEOTIDE SEQUENCE [LARGE SCALE GENOMIC DNA]</scope>
    <source>
        <strain evidence="2 3">B30</strain>
    </source>
</reference>
<name>K2J732_9RHOB</name>
<dbReference type="AlphaFoldDB" id="K2J732"/>